<feature type="chain" id="PRO_5039401415" evidence="4">
    <location>
        <begin position="23"/>
        <end position="354"/>
    </location>
</feature>
<feature type="signal peptide" evidence="4">
    <location>
        <begin position="1"/>
        <end position="22"/>
    </location>
</feature>
<proteinExistence type="inferred from homology"/>
<dbReference type="PROSITE" id="PS51257">
    <property type="entry name" value="PROKAR_LIPOPROTEIN"/>
    <property type="match status" value="1"/>
</dbReference>
<dbReference type="Pfam" id="PF03480">
    <property type="entry name" value="DctP"/>
    <property type="match status" value="1"/>
</dbReference>
<dbReference type="PANTHER" id="PTHR33376">
    <property type="match status" value="1"/>
</dbReference>
<evidence type="ECO:0000313" key="6">
    <source>
        <dbReference type="Proteomes" id="UP000663499"/>
    </source>
</evidence>
<evidence type="ECO:0000256" key="1">
    <source>
        <dbReference type="ARBA" id="ARBA00009023"/>
    </source>
</evidence>
<dbReference type="InterPro" id="IPR018389">
    <property type="entry name" value="DctP_fam"/>
</dbReference>
<dbReference type="PANTHER" id="PTHR33376:SF7">
    <property type="entry name" value="C4-DICARBOXYLATE-BINDING PROTEIN DCTB"/>
    <property type="match status" value="1"/>
</dbReference>
<comment type="similarity">
    <text evidence="1">Belongs to the bacterial solute-binding protein 7 family.</text>
</comment>
<keyword evidence="3 4" id="KW-0732">Signal</keyword>
<organism evidence="5 6">
    <name type="scientific">Alkalibacter rhizosphaerae</name>
    <dbReference type="NCBI Taxonomy" id="2815577"/>
    <lineage>
        <taxon>Bacteria</taxon>
        <taxon>Bacillati</taxon>
        <taxon>Bacillota</taxon>
        <taxon>Clostridia</taxon>
        <taxon>Eubacteriales</taxon>
        <taxon>Eubacteriaceae</taxon>
        <taxon>Alkalibacter</taxon>
    </lineage>
</organism>
<dbReference type="Proteomes" id="UP000663499">
    <property type="component" value="Chromosome"/>
</dbReference>
<dbReference type="NCBIfam" id="NF037995">
    <property type="entry name" value="TRAP_S1"/>
    <property type="match status" value="1"/>
</dbReference>
<gene>
    <name evidence="5" type="ORF">J0B03_04045</name>
</gene>
<accession>A0A974XG52</accession>
<reference evidence="5" key="1">
    <citation type="submission" date="2021-03" db="EMBL/GenBank/DDBJ databases">
        <title>Alkalibacter marinus sp. nov., isolated from tidal flat sediment.</title>
        <authorList>
            <person name="Namirimu T."/>
            <person name="Yang J.-A."/>
            <person name="Yang S.-H."/>
            <person name="Kim Y.-J."/>
            <person name="Kwon K.K."/>
        </authorList>
    </citation>
    <scope>NUCLEOTIDE SEQUENCE</scope>
    <source>
        <strain evidence="5">ES005</strain>
    </source>
</reference>
<name>A0A974XG52_9FIRM</name>
<evidence type="ECO:0000256" key="2">
    <source>
        <dbReference type="ARBA" id="ARBA00022448"/>
    </source>
</evidence>
<keyword evidence="6" id="KW-1185">Reference proteome</keyword>
<dbReference type="CDD" id="cd13603">
    <property type="entry name" value="PBP2_TRAP_Siap_TeaA_like"/>
    <property type="match status" value="1"/>
</dbReference>
<dbReference type="AlphaFoldDB" id="A0A974XG52"/>
<evidence type="ECO:0000256" key="4">
    <source>
        <dbReference type="SAM" id="SignalP"/>
    </source>
</evidence>
<dbReference type="GO" id="GO:0055085">
    <property type="term" value="P:transmembrane transport"/>
    <property type="evidence" value="ECO:0007669"/>
    <property type="project" value="InterPro"/>
</dbReference>
<dbReference type="RefSeq" id="WP_207300581.1">
    <property type="nucleotide sequence ID" value="NZ_CP071444.1"/>
</dbReference>
<dbReference type="Gene3D" id="3.40.190.170">
    <property type="entry name" value="Bacterial extracellular solute-binding protein, family 7"/>
    <property type="match status" value="1"/>
</dbReference>
<evidence type="ECO:0000256" key="3">
    <source>
        <dbReference type="ARBA" id="ARBA00022729"/>
    </source>
</evidence>
<dbReference type="EMBL" id="CP071444">
    <property type="protein sequence ID" value="QSX09242.1"/>
    <property type="molecule type" value="Genomic_DNA"/>
</dbReference>
<keyword evidence="2" id="KW-0813">Transport</keyword>
<dbReference type="KEGG" id="alka:J0B03_04045"/>
<protein>
    <submittedName>
        <fullName evidence="5">TRAP transporter substrate-binding protein</fullName>
    </submittedName>
</protein>
<evidence type="ECO:0000313" key="5">
    <source>
        <dbReference type="EMBL" id="QSX09242.1"/>
    </source>
</evidence>
<sequence>MKMKKFLALMVTISLIIGFAGCSGGDSGDGDNGDGGDDGKVYEWKMGTIYNDPVSRPDFNAFGESMQTFIDLVNERSEGRIVITPFYNSVLGASGELYDQMRRGELEVFYGQPMSNIDPRFGVFNLPYIMSDYDQVLELVANPDGELYKLGQELVADNGGHLVSSGASLFRGFFNTKKRVATVDDMEGLKVRTYEDPIVHQFWAGISNAAPMPYSEVYTGLQTNAVDGLEFAATSVVSSKFYEVGKFYSDINWQWTWGANIIISQEKWDELPDDLKQIVSDAAWEAMEVQYELESANTSKAIDELKNNGVEVYNLTDEERATWIDYARSLDETFAEEIGEETVQRVLDAIASLE</sequence>
<dbReference type="InterPro" id="IPR038404">
    <property type="entry name" value="TRAP_DctP_sf"/>
</dbReference>